<evidence type="ECO:0000256" key="4">
    <source>
        <dbReference type="SAM" id="MobiDB-lite"/>
    </source>
</evidence>
<dbReference type="Pfam" id="PF12796">
    <property type="entry name" value="Ank_2"/>
    <property type="match status" value="2"/>
</dbReference>
<dbReference type="PROSITE" id="PS50297">
    <property type="entry name" value="ANK_REP_REGION"/>
    <property type="match status" value="2"/>
</dbReference>
<dbReference type="SMART" id="SM00248">
    <property type="entry name" value="ANK"/>
    <property type="match status" value="4"/>
</dbReference>
<gene>
    <name evidence="5" type="ORF">Egran_02808</name>
</gene>
<dbReference type="SUPFAM" id="SSF48403">
    <property type="entry name" value="Ankyrin repeat"/>
    <property type="match status" value="1"/>
</dbReference>
<organism evidence="5 6">
    <name type="scientific">Elaphomyces granulatus</name>
    <dbReference type="NCBI Taxonomy" id="519963"/>
    <lineage>
        <taxon>Eukaryota</taxon>
        <taxon>Fungi</taxon>
        <taxon>Dikarya</taxon>
        <taxon>Ascomycota</taxon>
        <taxon>Pezizomycotina</taxon>
        <taxon>Eurotiomycetes</taxon>
        <taxon>Eurotiomycetidae</taxon>
        <taxon>Eurotiales</taxon>
        <taxon>Elaphomycetaceae</taxon>
        <taxon>Elaphomyces</taxon>
    </lineage>
</organism>
<accession>A0A232LZ41</accession>
<sequence length="466" mass="50720">GGEYDTALQAASRGGHEIVVQLLLDKQADVNAQGGRCGTALQAASVGGHIKVLQMLLDKQADVNAQGGTYGNALQAASASGHCTVVQMLLDRGADVNARGGRYGNALQAASKCRHNMVVQMLLDRGADQTDMKKGVQMLLDRGADIEVQGGEDGNALYNDQEAVATTTNRAEDLAQEARTGSAKTPRTLIPNIRHPDAGEPSESDLQIRLRWELEDIKKLHRTRFSNYRKLISDDLDLYTFNVAEKERRLYNSGDWLAQLEKGHVMDKQYAILAHSVPFEFYPKARGRQGGSAEDRGNTVSRLGQRVQGQDMQKDILLLDHCFRGPKARQSGDSGGNLALVRTELYDPSCRVVQCSRCYQFGHVAAMCPSPAACPFCSLAHGSNARIELKNPTKYKCTSCEGPHAAEMDRAERRTCTSQTEKSPPLPGPGSITVPDSTPNSQRTWLVTPEKAWARLIIPGKPPGSL</sequence>
<dbReference type="Gene3D" id="1.25.40.20">
    <property type="entry name" value="Ankyrin repeat-containing domain"/>
    <property type="match status" value="1"/>
</dbReference>
<feature type="compositionally biased region" description="Polar residues" evidence="4">
    <location>
        <begin position="434"/>
        <end position="443"/>
    </location>
</feature>
<proteinExistence type="predicted"/>
<feature type="region of interest" description="Disordered" evidence="4">
    <location>
        <begin position="410"/>
        <end position="443"/>
    </location>
</feature>
<evidence type="ECO:0000313" key="6">
    <source>
        <dbReference type="Proteomes" id="UP000243515"/>
    </source>
</evidence>
<evidence type="ECO:0000313" key="5">
    <source>
        <dbReference type="EMBL" id="OXV09429.1"/>
    </source>
</evidence>
<feature type="repeat" description="ANK" evidence="3">
    <location>
        <begin position="3"/>
        <end position="35"/>
    </location>
</feature>
<comment type="caution">
    <text evidence="5">The sequence shown here is derived from an EMBL/GenBank/DDBJ whole genome shotgun (WGS) entry which is preliminary data.</text>
</comment>
<feature type="region of interest" description="Disordered" evidence="4">
    <location>
        <begin position="177"/>
        <end position="202"/>
    </location>
</feature>
<dbReference type="OrthoDB" id="4772757at2759"/>
<dbReference type="PROSITE" id="PS50088">
    <property type="entry name" value="ANK_REPEAT"/>
    <property type="match status" value="3"/>
</dbReference>
<dbReference type="EMBL" id="NPHW01003535">
    <property type="protein sequence ID" value="OXV09429.1"/>
    <property type="molecule type" value="Genomic_DNA"/>
</dbReference>
<dbReference type="AlphaFoldDB" id="A0A232LZ41"/>
<evidence type="ECO:0000256" key="1">
    <source>
        <dbReference type="ARBA" id="ARBA00022737"/>
    </source>
</evidence>
<evidence type="ECO:0000256" key="3">
    <source>
        <dbReference type="PROSITE-ProRule" id="PRU00023"/>
    </source>
</evidence>
<keyword evidence="6" id="KW-1185">Reference proteome</keyword>
<reference evidence="5 6" key="1">
    <citation type="journal article" date="2015" name="Environ. Microbiol.">
        <title>Metagenome sequence of Elaphomyces granulatus from sporocarp tissue reveals Ascomycota ectomycorrhizal fingerprints of genome expansion and a Proteobacteria-rich microbiome.</title>
        <authorList>
            <person name="Quandt C.A."/>
            <person name="Kohler A."/>
            <person name="Hesse C.N."/>
            <person name="Sharpton T.J."/>
            <person name="Martin F."/>
            <person name="Spatafora J.W."/>
        </authorList>
    </citation>
    <scope>NUCLEOTIDE SEQUENCE [LARGE SCALE GENOMIC DNA]</scope>
    <source>
        <strain evidence="5 6">OSC145934</strain>
    </source>
</reference>
<evidence type="ECO:0000256" key="2">
    <source>
        <dbReference type="ARBA" id="ARBA00023043"/>
    </source>
</evidence>
<dbReference type="InterPro" id="IPR002110">
    <property type="entry name" value="Ankyrin_rpt"/>
</dbReference>
<feature type="non-terminal residue" evidence="5">
    <location>
        <position position="1"/>
    </location>
</feature>
<name>A0A232LZ41_9EURO</name>
<keyword evidence="2 3" id="KW-0040">ANK repeat</keyword>
<keyword evidence="1" id="KW-0677">Repeat</keyword>
<dbReference type="Proteomes" id="UP000243515">
    <property type="component" value="Unassembled WGS sequence"/>
</dbReference>
<protein>
    <submittedName>
        <fullName evidence="5">Uncharacterized protein</fullName>
    </submittedName>
</protein>
<feature type="repeat" description="ANK" evidence="3">
    <location>
        <begin position="69"/>
        <end position="101"/>
    </location>
</feature>
<dbReference type="PANTHER" id="PTHR24171">
    <property type="entry name" value="ANKYRIN REPEAT DOMAIN-CONTAINING PROTEIN 39-RELATED"/>
    <property type="match status" value="1"/>
</dbReference>
<feature type="repeat" description="ANK" evidence="3">
    <location>
        <begin position="36"/>
        <end position="68"/>
    </location>
</feature>
<dbReference type="InterPro" id="IPR036770">
    <property type="entry name" value="Ankyrin_rpt-contain_sf"/>
</dbReference>